<sequence length="219" mass="24614">MQLNDEIDKRFSYCLVPFTDAMMAPSFVKFGSDIPPPSESVQTTRFVTPAGSFLYYLNLTDISVGSQRLRFASGTFRIRPNSQGGCIIDSGVVIPKIEQTVGCNAYRAVMGAFQSYYDSLKLERIGRVPEGLQLCYKNPLGFNNFATMTYHFEGPTYEIEGKFVNLFNTEQGYFCVALQPGNGRTILGAWHQQNRRLIYDGRINALQFYADICSNDTPP</sequence>
<proteinExistence type="predicted"/>
<comment type="caution">
    <text evidence="1">The sequence shown here is derived from an EMBL/GenBank/DDBJ whole genome shotgun (WGS) entry which is preliminary data.</text>
</comment>
<evidence type="ECO:0000313" key="1">
    <source>
        <dbReference type="EMBL" id="KAJ4726115.1"/>
    </source>
</evidence>
<evidence type="ECO:0000313" key="2">
    <source>
        <dbReference type="Proteomes" id="UP001164539"/>
    </source>
</evidence>
<keyword evidence="2" id="KW-1185">Reference proteome</keyword>
<accession>A0ACC1YQM4</accession>
<reference evidence="1 2" key="1">
    <citation type="journal article" date="2023" name="Science">
        <title>Complex scaffold remodeling in plant triterpene biosynthesis.</title>
        <authorList>
            <person name="De La Pena R."/>
            <person name="Hodgson H."/>
            <person name="Liu J.C."/>
            <person name="Stephenson M.J."/>
            <person name="Martin A.C."/>
            <person name="Owen C."/>
            <person name="Harkess A."/>
            <person name="Leebens-Mack J."/>
            <person name="Jimenez L.E."/>
            <person name="Osbourn A."/>
            <person name="Sattely E.S."/>
        </authorList>
    </citation>
    <scope>NUCLEOTIDE SEQUENCE [LARGE SCALE GENOMIC DNA]</scope>
    <source>
        <strain evidence="2">cv. JPN11</strain>
        <tissue evidence="1">Leaf</tissue>
    </source>
</reference>
<name>A0ACC1YQM4_MELAZ</name>
<dbReference type="EMBL" id="CM051395">
    <property type="protein sequence ID" value="KAJ4726115.1"/>
    <property type="molecule type" value="Genomic_DNA"/>
</dbReference>
<dbReference type="Proteomes" id="UP001164539">
    <property type="component" value="Chromosome 2"/>
</dbReference>
<gene>
    <name evidence="1" type="ORF">OWV82_004875</name>
</gene>
<protein>
    <submittedName>
        <fullName evidence="1">Aspartic proteinase nepenthesin-1</fullName>
    </submittedName>
</protein>
<organism evidence="1 2">
    <name type="scientific">Melia azedarach</name>
    <name type="common">Chinaberry tree</name>
    <dbReference type="NCBI Taxonomy" id="155640"/>
    <lineage>
        <taxon>Eukaryota</taxon>
        <taxon>Viridiplantae</taxon>
        <taxon>Streptophyta</taxon>
        <taxon>Embryophyta</taxon>
        <taxon>Tracheophyta</taxon>
        <taxon>Spermatophyta</taxon>
        <taxon>Magnoliopsida</taxon>
        <taxon>eudicotyledons</taxon>
        <taxon>Gunneridae</taxon>
        <taxon>Pentapetalae</taxon>
        <taxon>rosids</taxon>
        <taxon>malvids</taxon>
        <taxon>Sapindales</taxon>
        <taxon>Meliaceae</taxon>
        <taxon>Melia</taxon>
    </lineage>
</organism>